<keyword evidence="10" id="KW-1185">Reference proteome</keyword>
<dbReference type="AlphaFoldDB" id="A0AAE9ED50"/>
<evidence type="ECO:0000256" key="1">
    <source>
        <dbReference type="ARBA" id="ARBA00004123"/>
    </source>
</evidence>
<comment type="subcellular location">
    <subcellularLocation>
        <location evidence="1">Nucleus</location>
    </subcellularLocation>
</comment>
<evidence type="ECO:0000256" key="6">
    <source>
        <dbReference type="SAM" id="Coils"/>
    </source>
</evidence>
<dbReference type="SMART" id="SM00338">
    <property type="entry name" value="BRLZ"/>
    <property type="match status" value="1"/>
</dbReference>
<protein>
    <recommendedName>
        <fullName evidence="8">BZIP domain-containing protein</fullName>
    </recommendedName>
</protein>
<evidence type="ECO:0000256" key="5">
    <source>
        <dbReference type="ARBA" id="ARBA00023242"/>
    </source>
</evidence>
<keyword evidence="3" id="KW-0238">DNA-binding</keyword>
<reference evidence="9 10" key="1">
    <citation type="submission" date="2022-04" db="EMBL/GenBank/DDBJ databases">
        <title>Chromosome-level reference genomes for two strains of Caenorhabditis briggsae: an improved platform for comparative genomics.</title>
        <authorList>
            <person name="Stevens L."/>
            <person name="Andersen E."/>
        </authorList>
    </citation>
    <scope>NUCLEOTIDE SEQUENCE [LARGE SCALE GENOMIC DNA]</scope>
    <source>
        <strain evidence="9">VX34</strain>
        <tissue evidence="9">Whole-organism</tissue>
    </source>
</reference>
<proteinExistence type="predicted"/>
<feature type="region of interest" description="Disordered" evidence="7">
    <location>
        <begin position="120"/>
        <end position="145"/>
    </location>
</feature>
<sequence>MDMSSCSSMPMPVPRQMHPLHMGMPNNCDMMHPMHNYPMKWEPCTPPDEKPPASMLFPPLPAMFNQSRHSSNGEDYHGSSSGSPSSSLSSPNEFKDEPLGLDINFGSSLFNAPFSPSATSSHSPSFGMMNSGHSMAPQQHSPLPSVAHFSHTHHNHLHHHVIQHHSQQNLQMGMNPVFPKHEPSYHSPQYVSSVPHNFLFKDAGIYEGMGGMGLAAAQQQLKARNKMHEMALRQQLISDQNMSSNGDLMLSAEERRTLVQEGYPIPTKYPLSKSEEESLKIVRRKIKNKLSAQESRRKRKEYIDALESRLHCFSEENKALKQQVHQLEASNRDLQQKLHQYESKDKL</sequence>
<keyword evidence="6" id="KW-0175">Coiled coil</keyword>
<feature type="domain" description="BZIP" evidence="8">
    <location>
        <begin position="278"/>
        <end position="341"/>
    </location>
</feature>
<dbReference type="PANTHER" id="PTHR46004:SF3">
    <property type="entry name" value="CYCLIC AMP RESPONSE ELEMENT-BINDING PROTEIN A"/>
    <property type="match status" value="1"/>
</dbReference>
<feature type="compositionally biased region" description="Polar residues" evidence="7">
    <location>
        <begin position="131"/>
        <end position="142"/>
    </location>
</feature>
<evidence type="ECO:0000256" key="7">
    <source>
        <dbReference type="SAM" id="MobiDB-lite"/>
    </source>
</evidence>
<dbReference type="SUPFAM" id="SSF57959">
    <property type="entry name" value="Leucine zipper domain"/>
    <property type="match status" value="1"/>
</dbReference>
<evidence type="ECO:0000256" key="4">
    <source>
        <dbReference type="ARBA" id="ARBA00023163"/>
    </source>
</evidence>
<dbReference type="GO" id="GO:0003677">
    <property type="term" value="F:DNA binding"/>
    <property type="evidence" value="ECO:0007669"/>
    <property type="project" value="UniProtKB-KW"/>
</dbReference>
<organism evidence="9 10">
    <name type="scientific">Caenorhabditis briggsae</name>
    <dbReference type="NCBI Taxonomy" id="6238"/>
    <lineage>
        <taxon>Eukaryota</taxon>
        <taxon>Metazoa</taxon>
        <taxon>Ecdysozoa</taxon>
        <taxon>Nematoda</taxon>
        <taxon>Chromadorea</taxon>
        <taxon>Rhabditida</taxon>
        <taxon>Rhabditina</taxon>
        <taxon>Rhabditomorpha</taxon>
        <taxon>Rhabditoidea</taxon>
        <taxon>Rhabditidae</taxon>
        <taxon>Peloderinae</taxon>
        <taxon>Caenorhabditis</taxon>
    </lineage>
</organism>
<dbReference type="InterPro" id="IPR046347">
    <property type="entry name" value="bZIP_sf"/>
</dbReference>
<dbReference type="Pfam" id="PF00170">
    <property type="entry name" value="bZIP_1"/>
    <property type="match status" value="1"/>
</dbReference>
<dbReference type="FunFam" id="1.20.5.170:FF:000120">
    <property type="entry name" value="CREB Homolog"/>
    <property type="match status" value="1"/>
</dbReference>
<name>A0AAE9ED50_CAEBR</name>
<accession>A0AAE9ED50</accession>
<dbReference type="Gene3D" id="1.20.5.170">
    <property type="match status" value="1"/>
</dbReference>
<dbReference type="GO" id="GO:0003700">
    <property type="term" value="F:DNA-binding transcription factor activity"/>
    <property type="evidence" value="ECO:0007669"/>
    <property type="project" value="InterPro"/>
</dbReference>
<dbReference type="PANTHER" id="PTHR46004">
    <property type="entry name" value="CYCLIC AMP RESPONSE ELEMENT-BINDING PROTEIN A"/>
    <property type="match status" value="1"/>
</dbReference>
<evidence type="ECO:0000256" key="2">
    <source>
        <dbReference type="ARBA" id="ARBA00023015"/>
    </source>
</evidence>
<dbReference type="EMBL" id="CP092621">
    <property type="protein sequence ID" value="UMM18975.1"/>
    <property type="molecule type" value="Genomic_DNA"/>
</dbReference>
<evidence type="ECO:0000259" key="8">
    <source>
        <dbReference type="PROSITE" id="PS50217"/>
    </source>
</evidence>
<feature type="compositionally biased region" description="Low complexity" evidence="7">
    <location>
        <begin position="78"/>
        <end position="91"/>
    </location>
</feature>
<keyword evidence="2" id="KW-0805">Transcription regulation</keyword>
<evidence type="ECO:0000256" key="3">
    <source>
        <dbReference type="ARBA" id="ARBA00023125"/>
    </source>
</evidence>
<feature type="coiled-coil region" evidence="6">
    <location>
        <begin position="303"/>
        <end position="344"/>
    </location>
</feature>
<evidence type="ECO:0000313" key="9">
    <source>
        <dbReference type="EMBL" id="UMM18975.1"/>
    </source>
</evidence>
<keyword evidence="5" id="KW-0539">Nucleus</keyword>
<gene>
    <name evidence="9" type="ORF">L5515_014789</name>
</gene>
<feature type="region of interest" description="Disordered" evidence="7">
    <location>
        <begin position="47"/>
        <end position="98"/>
    </location>
</feature>
<dbReference type="GO" id="GO:0005634">
    <property type="term" value="C:nucleus"/>
    <property type="evidence" value="ECO:0007669"/>
    <property type="project" value="UniProtKB-SubCell"/>
</dbReference>
<dbReference type="PROSITE" id="PS50217">
    <property type="entry name" value="BZIP"/>
    <property type="match status" value="1"/>
</dbReference>
<dbReference type="CDD" id="cd14689">
    <property type="entry name" value="bZIP_CREB3"/>
    <property type="match status" value="1"/>
</dbReference>
<dbReference type="Proteomes" id="UP000829354">
    <property type="component" value="Chromosome II"/>
</dbReference>
<dbReference type="InterPro" id="IPR004827">
    <property type="entry name" value="bZIP"/>
</dbReference>
<evidence type="ECO:0000313" key="10">
    <source>
        <dbReference type="Proteomes" id="UP000829354"/>
    </source>
</evidence>
<dbReference type="PROSITE" id="PS00036">
    <property type="entry name" value="BZIP_BASIC"/>
    <property type="match status" value="1"/>
</dbReference>
<keyword evidence="4" id="KW-0804">Transcription</keyword>